<dbReference type="EMBL" id="BAAAQK010000019">
    <property type="protein sequence ID" value="GAA1864192.1"/>
    <property type="molecule type" value="Genomic_DNA"/>
</dbReference>
<dbReference type="Proteomes" id="UP001500449">
    <property type="component" value="Unassembled WGS sequence"/>
</dbReference>
<comment type="caution">
    <text evidence="3">The sequence shown here is derived from an EMBL/GenBank/DDBJ whole genome shotgun (WGS) entry which is preliminary data.</text>
</comment>
<comment type="similarity">
    <text evidence="1">Belongs to the AB hydrolase superfamily.</text>
</comment>
<dbReference type="Pfam" id="PF06500">
    <property type="entry name" value="FrsA-like"/>
    <property type="match status" value="1"/>
</dbReference>
<dbReference type="RefSeq" id="WP_344421992.1">
    <property type="nucleotide sequence ID" value="NZ_BAAAQK010000019.1"/>
</dbReference>
<dbReference type="InterPro" id="IPR029058">
    <property type="entry name" value="AB_hydrolase_fold"/>
</dbReference>
<organism evidence="3 4">
    <name type="scientific">Pseudonocardia ailaonensis</name>
    <dbReference type="NCBI Taxonomy" id="367279"/>
    <lineage>
        <taxon>Bacteria</taxon>
        <taxon>Bacillati</taxon>
        <taxon>Actinomycetota</taxon>
        <taxon>Actinomycetes</taxon>
        <taxon>Pseudonocardiales</taxon>
        <taxon>Pseudonocardiaceae</taxon>
        <taxon>Pseudonocardia</taxon>
    </lineage>
</organism>
<dbReference type="GO" id="GO:0016787">
    <property type="term" value="F:hydrolase activity"/>
    <property type="evidence" value="ECO:0007669"/>
    <property type="project" value="UniProtKB-KW"/>
</dbReference>
<gene>
    <name evidence="3" type="ORF">GCM10009836_50650</name>
</gene>
<evidence type="ECO:0000313" key="3">
    <source>
        <dbReference type="EMBL" id="GAA1864192.1"/>
    </source>
</evidence>
<dbReference type="PANTHER" id="PTHR22946:SF12">
    <property type="entry name" value="CONIDIAL PIGMENT BIOSYNTHESIS PROTEIN AYG1 (AFU_ORTHOLOGUE AFUA_2G17550)"/>
    <property type="match status" value="1"/>
</dbReference>
<sequence length="416" mass="45561">MVAAIRNADWYTAFPEDYRWSYNVMIELAQARTGGAEVGEIDRICRNLAGRVGDDGAWFDEWKAMADRVAALGEAALARGDRRSACAHLRRASSYYFAAERFRFPKDEIALDCYRDMLRTFRAAAELDETTPITHVELPYVDVDGSQKALPAFFASAGPGTPAVVFMNGFDGNKELNWFLGVEDLVARGISVLSMDSPGVGEAIRFRDIPLRHDYEAAGSAALDWLEANTDVDAARVGVMALSLGGYYATRSASMEPRFAACVAWGAIWDYHRIWQERVNAAFAKQLPVPGDHLVWSTGTKNVEEALELLEGFRLSGVVENLRCPYLVAHGEDDQQVPVADAERLHAAAGSVDKTLRVFTAEEGGAQHCHMDNLQIAVPEIFGWLADRLGAVGNGADNEPALASAGTKTLDEEHSR</sequence>
<evidence type="ECO:0000256" key="2">
    <source>
        <dbReference type="ARBA" id="ARBA00022801"/>
    </source>
</evidence>
<dbReference type="InterPro" id="IPR010520">
    <property type="entry name" value="FrsA-like"/>
</dbReference>
<dbReference type="InterPro" id="IPR050261">
    <property type="entry name" value="FrsA_esterase"/>
</dbReference>
<reference evidence="3 4" key="1">
    <citation type="journal article" date="2019" name="Int. J. Syst. Evol. Microbiol.">
        <title>The Global Catalogue of Microorganisms (GCM) 10K type strain sequencing project: providing services to taxonomists for standard genome sequencing and annotation.</title>
        <authorList>
            <consortium name="The Broad Institute Genomics Platform"/>
            <consortium name="The Broad Institute Genome Sequencing Center for Infectious Disease"/>
            <person name="Wu L."/>
            <person name="Ma J."/>
        </authorList>
    </citation>
    <scope>NUCLEOTIDE SEQUENCE [LARGE SCALE GENOMIC DNA]</scope>
    <source>
        <strain evidence="3 4">JCM 16009</strain>
    </source>
</reference>
<accession>A0ABN2NE79</accession>
<dbReference type="Gene3D" id="3.40.50.1820">
    <property type="entry name" value="alpha/beta hydrolase"/>
    <property type="match status" value="1"/>
</dbReference>
<evidence type="ECO:0000313" key="4">
    <source>
        <dbReference type="Proteomes" id="UP001500449"/>
    </source>
</evidence>
<dbReference type="Gene3D" id="1.20.1440.110">
    <property type="entry name" value="acylaminoacyl peptidase"/>
    <property type="match status" value="1"/>
</dbReference>
<name>A0ABN2NE79_9PSEU</name>
<proteinExistence type="inferred from homology"/>
<dbReference type="SUPFAM" id="SSF53474">
    <property type="entry name" value="alpha/beta-Hydrolases"/>
    <property type="match status" value="1"/>
</dbReference>
<keyword evidence="2 3" id="KW-0378">Hydrolase</keyword>
<protein>
    <submittedName>
        <fullName evidence="3">Alpha/beta fold hydrolase</fullName>
    </submittedName>
</protein>
<evidence type="ECO:0000256" key="1">
    <source>
        <dbReference type="ARBA" id="ARBA00008645"/>
    </source>
</evidence>
<keyword evidence="4" id="KW-1185">Reference proteome</keyword>
<dbReference type="PANTHER" id="PTHR22946">
    <property type="entry name" value="DIENELACTONE HYDROLASE DOMAIN-CONTAINING PROTEIN-RELATED"/>
    <property type="match status" value="1"/>
</dbReference>